<organism evidence="1 2">
    <name type="scientific">Phlebia brevispora</name>
    <dbReference type="NCBI Taxonomy" id="194682"/>
    <lineage>
        <taxon>Eukaryota</taxon>
        <taxon>Fungi</taxon>
        <taxon>Dikarya</taxon>
        <taxon>Basidiomycota</taxon>
        <taxon>Agaricomycotina</taxon>
        <taxon>Agaricomycetes</taxon>
        <taxon>Polyporales</taxon>
        <taxon>Meruliaceae</taxon>
        <taxon>Phlebia</taxon>
    </lineage>
</organism>
<accession>A0ACC1T2E6</accession>
<protein>
    <submittedName>
        <fullName evidence="1">Uncharacterized protein</fullName>
    </submittedName>
</protein>
<keyword evidence="2" id="KW-1185">Reference proteome</keyword>
<dbReference type="Proteomes" id="UP001148662">
    <property type="component" value="Unassembled WGS sequence"/>
</dbReference>
<gene>
    <name evidence="1" type="ORF">NM688_g4634</name>
</gene>
<sequence>MARKVPVVVTTRTANTLSPLTAINTTVAPTAGSSLPSRTVHRPPPLLLLTRWVVAVTSDECIIDAETQCPGCPDGGLDLTPALFEFLAGSLDAGVIYGTWEYQ</sequence>
<evidence type="ECO:0000313" key="1">
    <source>
        <dbReference type="EMBL" id="KAJ3551562.1"/>
    </source>
</evidence>
<reference evidence="1" key="1">
    <citation type="submission" date="2022-07" db="EMBL/GenBank/DDBJ databases">
        <title>Genome Sequence of Phlebia brevispora.</title>
        <authorList>
            <person name="Buettner E."/>
        </authorList>
    </citation>
    <scope>NUCLEOTIDE SEQUENCE</scope>
    <source>
        <strain evidence="1">MPL23</strain>
    </source>
</reference>
<comment type="caution">
    <text evidence="1">The sequence shown here is derived from an EMBL/GenBank/DDBJ whole genome shotgun (WGS) entry which is preliminary data.</text>
</comment>
<evidence type="ECO:0000313" key="2">
    <source>
        <dbReference type="Proteomes" id="UP001148662"/>
    </source>
</evidence>
<name>A0ACC1T2E6_9APHY</name>
<dbReference type="EMBL" id="JANHOG010000784">
    <property type="protein sequence ID" value="KAJ3551562.1"/>
    <property type="molecule type" value="Genomic_DNA"/>
</dbReference>
<proteinExistence type="predicted"/>